<feature type="transmembrane region" description="Helical" evidence="6">
    <location>
        <begin position="58"/>
        <end position="79"/>
    </location>
</feature>
<name>A0AAD9IWS2_9ANNE</name>
<dbReference type="InterPro" id="IPR036259">
    <property type="entry name" value="MFS_trans_sf"/>
</dbReference>
<evidence type="ECO:0000256" key="6">
    <source>
        <dbReference type="SAM" id="Phobius"/>
    </source>
</evidence>
<comment type="caution">
    <text evidence="7">The sequence shown here is derived from an EMBL/GenBank/DDBJ whole genome shotgun (WGS) entry which is preliminary data.</text>
</comment>
<evidence type="ECO:0000313" key="7">
    <source>
        <dbReference type="EMBL" id="KAK2141720.1"/>
    </source>
</evidence>
<feature type="transmembrane region" description="Helical" evidence="6">
    <location>
        <begin position="123"/>
        <end position="144"/>
    </location>
</feature>
<comment type="subcellular location">
    <subcellularLocation>
        <location evidence="1">Membrane</location>
        <topology evidence="1">Multi-pass membrane protein</topology>
    </subcellularLocation>
</comment>
<evidence type="ECO:0000256" key="2">
    <source>
        <dbReference type="ARBA" id="ARBA00009172"/>
    </source>
</evidence>
<dbReference type="GO" id="GO:0055120">
    <property type="term" value="C:striated muscle dense body"/>
    <property type="evidence" value="ECO:0007669"/>
    <property type="project" value="TreeGrafter"/>
</dbReference>
<feature type="transmembrane region" description="Helical" evidence="6">
    <location>
        <begin position="150"/>
        <end position="170"/>
    </location>
</feature>
<dbReference type="Gene3D" id="1.20.1250.20">
    <property type="entry name" value="MFS general substrate transporter like domains"/>
    <property type="match status" value="2"/>
</dbReference>
<dbReference type="InterPro" id="IPR051951">
    <property type="entry name" value="UNC-93_regulatory"/>
</dbReference>
<evidence type="ECO:0000256" key="5">
    <source>
        <dbReference type="ARBA" id="ARBA00023136"/>
    </source>
</evidence>
<dbReference type="InterPro" id="IPR010291">
    <property type="entry name" value="Ion_channel_UNC-93"/>
</dbReference>
<dbReference type="GO" id="GO:0006937">
    <property type="term" value="P:regulation of muscle contraction"/>
    <property type="evidence" value="ECO:0007669"/>
    <property type="project" value="TreeGrafter"/>
</dbReference>
<dbReference type="AlphaFoldDB" id="A0AAD9IWS2"/>
<feature type="transmembrane region" description="Helical" evidence="6">
    <location>
        <begin position="377"/>
        <end position="399"/>
    </location>
</feature>
<dbReference type="GO" id="GO:0005886">
    <property type="term" value="C:plasma membrane"/>
    <property type="evidence" value="ECO:0007669"/>
    <property type="project" value="TreeGrafter"/>
</dbReference>
<feature type="transmembrane region" description="Helical" evidence="6">
    <location>
        <begin position="405"/>
        <end position="424"/>
    </location>
</feature>
<keyword evidence="5 6" id="KW-0472">Membrane</keyword>
<evidence type="ECO:0000256" key="3">
    <source>
        <dbReference type="ARBA" id="ARBA00022692"/>
    </source>
</evidence>
<evidence type="ECO:0000313" key="8">
    <source>
        <dbReference type="Proteomes" id="UP001208570"/>
    </source>
</evidence>
<organism evidence="7 8">
    <name type="scientific">Paralvinella palmiformis</name>
    <dbReference type="NCBI Taxonomy" id="53620"/>
    <lineage>
        <taxon>Eukaryota</taxon>
        <taxon>Metazoa</taxon>
        <taxon>Spiralia</taxon>
        <taxon>Lophotrochozoa</taxon>
        <taxon>Annelida</taxon>
        <taxon>Polychaeta</taxon>
        <taxon>Sedentaria</taxon>
        <taxon>Canalipalpata</taxon>
        <taxon>Terebellida</taxon>
        <taxon>Terebelliformia</taxon>
        <taxon>Alvinellidae</taxon>
        <taxon>Paralvinella</taxon>
    </lineage>
</organism>
<evidence type="ECO:0008006" key="9">
    <source>
        <dbReference type="Google" id="ProtNLM"/>
    </source>
</evidence>
<keyword evidence="4 6" id="KW-1133">Transmembrane helix</keyword>
<dbReference type="EMBL" id="JAODUP010001053">
    <property type="protein sequence ID" value="KAK2141720.1"/>
    <property type="molecule type" value="Genomic_DNA"/>
</dbReference>
<gene>
    <name evidence="7" type="ORF">LSH36_1053g01004</name>
</gene>
<dbReference type="PANTHER" id="PTHR19444">
    <property type="entry name" value="UNC-93 RELATED"/>
    <property type="match status" value="1"/>
</dbReference>
<proteinExistence type="inferred from homology"/>
<feature type="transmembrane region" description="Helical" evidence="6">
    <location>
        <begin position="191"/>
        <end position="214"/>
    </location>
</feature>
<evidence type="ECO:0000256" key="4">
    <source>
        <dbReference type="ARBA" id="ARBA00022989"/>
    </source>
</evidence>
<dbReference type="Proteomes" id="UP001208570">
    <property type="component" value="Unassembled WGS sequence"/>
</dbReference>
<sequence length="562" mass="62203">MVYEVSKSPSKAELAINQHSLTSDGRIDTKQEMTLKEAYEAEELTDDPQLRKRLKRKILKNVLLISLTFFMLFTAYGGLSSLQSSLHKDEGMGTITQSLLYAAMVLSCLFVPKLLISVVGHKWTIPISMSGYILWMAANGYAVWGTMASTSILVGLCAAPLWTAQCTYFTKVAPTYCMITGESSGAVVSRFFGIFFCLFQLSYLVGSIISSTILMPPGGPDENNTLSQDEVYEYCGVNDCPWNNVTNPGQTEPDDKTLWTMVGTYIAIACAGVILVCVFVDNLPKYLREDRSRAKKDAAKALIDTALHLKNKYQLLLIPITIYSGLEQGFYGAEWTRSYVSCSLGMWMVGLVGIPGSIMNAIMSFSGGHIIKFTGRLPVFTFGFLLHLSVLLTLLLWPLDIEKDYVFFILSIVWGMCDGVWQTQINDSSEAAFSNYRLWESLGFVLAFAYSNVLCTDVKLYILISALCLGISLYYTVEGMLRCRAKSGDSDADIDENKKDNFKKGVQDNGSVTMVTDAHSPETCSQKIRCSMPCSGNASDVAKQKNVFENEGVVLAEFDTYM</sequence>
<reference evidence="7" key="1">
    <citation type="journal article" date="2023" name="Mol. Biol. Evol.">
        <title>Third-Generation Sequencing Reveals the Adaptive Role of the Epigenome in Three Deep-Sea Polychaetes.</title>
        <authorList>
            <person name="Perez M."/>
            <person name="Aroh O."/>
            <person name="Sun Y."/>
            <person name="Lan Y."/>
            <person name="Juniper S.K."/>
            <person name="Young C.R."/>
            <person name="Angers B."/>
            <person name="Qian P.Y."/>
        </authorList>
    </citation>
    <scope>NUCLEOTIDE SEQUENCE</scope>
    <source>
        <strain evidence="7">P08H-3</strain>
    </source>
</reference>
<feature type="transmembrane region" description="Helical" evidence="6">
    <location>
        <begin position="460"/>
        <end position="477"/>
    </location>
</feature>
<feature type="transmembrane region" description="Helical" evidence="6">
    <location>
        <begin position="99"/>
        <end position="116"/>
    </location>
</feature>
<keyword evidence="8" id="KW-1185">Reference proteome</keyword>
<feature type="transmembrane region" description="Helical" evidence="6">
    <location>
        <begin position="262"/>
        <end position="283"/>
    </location>
</feature>
<feature type="transmembrane region" description="Helical" evidence="6">
    <location>
        <begin position="345"/>
        <end position="365"/>
    </location>
</feature>
<evidence type="ECO:0000256" key="1">
    <source>
        <dbReference type="ARBA" id="ARBA00004141"/>
    </source>
</evidence>
<protein>
    <recommendedName>
        <fullName evidence="9">UNC93-like protein</fullName>
    </recommendedName>
</protein>
<dbReference type="Pfam" id="PF05978">
    <property type="entry name" value="UNC-93"/>
    <property type="match status" value="1"/>
</dbReference>
<accession>A0AAD9IWS2</accession>
<comment type="similarity">
    <text evidence="2">Belongs to the unc-93 family.</text>
</comment>
<keyword evidence="3 6" id="KW-0812">Transmembrane</keyword>
<dbReference type="GO" id="GO:0015459">
    <property type="term" value="F:potassium channel regulator activity"/>
    <property type="evidence" value="ECO:0007669"/>
    <property type="project" value="TreeGrafter"/>
</dbReference>
<dbReference type="SUPFAM" id="SSF103473">
    <property type="entry name" value="MFS general substrate transporter"/>
    <property type="match status" value="1"/>
</dbReference>
<dbReference type="PANTHER" id="PTHR19444:SF13">
    <property type="entry name" value="PROTEIN UNC-93 HOMOLOG A"/>
    <property type="match status" value="1"/>
</dbReference>
<dbReference type="GO" id="GO:0043266">
    <property type="term" value="P:regulation of potassium ion transport"/>
    <property type="evidence" value="ECO:0007669"/>
    <property type="project" value="TreeGrafter"/>
</dbReference>